<dbReference type="Proteomes" id="UP000195514">
    <property type="component" value="Chromosome I"/>
</dbReference>
<dbReference type="KEGG" id="abat:CFX1CAM_2255"/>
<keyword evidence="7" id="KW-1185">Reference proteome</keyword>
<dbReference type="RefSeq" id="WP_087863161.1">
    <property type="nucleotide sequence ID" value="NZ_LT859958.1"/>
</dbReference>
<keyword evidence="3" id="KW-0862">Zinc</keyword>
<sequence>MTRKSLGFVPLIWQCAFCDTQNPGPIKNCTNCGAPQPENVEFLQVDEERFNFIKDEALIRMAKSGPDIHCPFCGTRNLATNEICTNCGGDLGWGGKERQVGQRVRTVTEAKAPPQIDDSTAKKRKAPTLAIILIILALIVGCVVLLFMLLRTDDVTATVSDVQWERSINVEVYTSITDTAWHDEVPTGAQVTFCSPTYRYTSDTYVSGAVEVCGDPYVQDTGTGVGEVVQDCTYEVYDDYCEYTAMAWVVVRTVTESGHDLSPFWPAVNLQSGEREGDRAENYVINFRDGSDSYRFTTRNAEIFSQAEIGSRWILNINQLGGVQSLQPVK</sequence>
<dbReference type="PROSITE" id="PS50199">
    <property type="entry name" value="ZF_RANBP2_2"/>
    <property type="match status" value="1"/>
</dbReference>
<dbReference type="OrthoDB" id="154705at2"/>
<proteinExistence type="predicted"/>
<protein>
    <recommendedName>
        <fullName evidence="5">RanBP2-type domain-containing protein</fullName>
    </recommendedName>
</protein>
<reference evidence="7" key="1">
    <citation type="submission" date="2017-05" db="EMBL/GenBank/DDBJ databases">
        <authorList>
            <person name="Kirkegaard R."/>
            <person name="Mcilroy J S."/>
        </authorList>
    </citation>
    <scope>NUCLEOTIDE SEQUENCE [LARGE SCALE GENOMIC DNA]</scope>
</reference>
<organism evidence="6 7">
    <name type="scientific">Candidatus Brevifilum fermentans</name>
    <dbReference type="NCBI Taxonomy" id="1986204"/>
    <lineage>
        <taxon>Bacteria</taxon>
        <taxon>Bacillati</taxon>
        <taxon>Chloroflexota</taxon>
        <taxon>Anaerolineae</taxon>
        <taxon>Anaerolineales</taxon>
        <taxon>Anaerolineaceae</taxon>
        <taxon>Candidatus Brevifilum</taxon>
    </lineage>
</organism>
<dbReference type="SMART" id="SM00547">
    <property type="entry name" value="ZnF_RBZ"/>
    <property type="match status" value="2"/>
</dbReference>
<dbReference type="InterPro" id="IPR001876">
    <property type="entry name" value="Znf_RanBP2"/>
</dbReference>
<keyword evidence="1" id="KW-0479">Metal-binding</keyword>
<dbReference type="EMBL" id="LT859958">
    <property type="protein sequence ID" value="SMX55320.1"/>
    <property type="molecule type" value="Genomic_DNA"/>
</dbReference>
<evidence type="ECO:0000313" key="7">
    <source>
        <dbReference type="Proteomes" id="UP000195514"/>
    </source>
</evidence>
<gene>
    <name evidence="6" type="ORF">CFX1CAM_2255</name>
</gene>
<evidence type="ECO:0000256" key="3">
    <source>
        <dbReference type="ARBA" id="ARBA00022833"/>
    </source>
</evidence>
<accession>A0A1Y6KBC2</accession>
<feature type="transmembrane region" description="Helical" evidence="4">
    <location>
        <begin position="129"/>
        <end position="150"/>
    </location>
</feature>
<feature type="domain" description="RanBP2-type" evidence="5">
    <location>
        <begin position="5"/>
        <end position="38"/>
    </location>
</feature>
<dbReference type="PROSITE" id="PS01358">
    <property type="entry name" value="ZF_RANBP2_1"/>
    <property type="match status" value="1"/>
</dbReference>
<evidence type="ECO:0000313" key="6">
    <source>
        <dbReference type="EMBL" id="SMX55320.1"/>
    </source>
</evidence>
<name>A0A1Y6KBC2_9CHLR</name>
<evidence type="ECO:0000256" key="4">
    <source>
        <dbReference type="SAM" id="Phobius"/>
    </source>
</evidence>
<evidence type="ECO:0000256" key="1">
    <source>
        <dbReference type="ARBA" id="ARBA00022723"/>
    </source>
</evidence>
<evidence type="ECO:0000256" key="2">
    <source>
        <dbReference type="ARBA" id="ARBA00022771"/>
    </source>
</evidence>
<evidence type="ECO:0000259" key="5">
    <source>
        <dbReference type="PROSITE" id="PS50199"/>
    </source>
</evidence>
<keyword evidence="4" id="KW-1133">Transmembrane helix</keyword>
<dbReference type="AlphaFoldDB" id="A0A1Y6KBC2"/>
<dbReference type="GO" id="GO:0008270">
    <property type="term" value="F:zinc ion binding"/>
    <property type="evidence" value="ECO:0007669"/>
    <property type="project" value="UniProtKB-KW"/>
</dbReference>
<keyword evidence="4" id="KW-0812">Transmembrane</keyword>
<keyword evidence="4" id="KW-0472">Membrane</keyword>
<keyword evidence="2" id="KW-0863">Zinc-finger</keyword>